<protein>
    <submittedName>
        <fullName evidence="1">Uncharacterized protein</fullName>
    </submittedName>
</protein>
<keyword evidence="2" id="KW-1185">Reference proteome</keyword>
<dbReference type="EMBL" id="CP026378">
    <property type="protein sequence ID" value="AUY26674.1"/>
    <property type="molecule type" value="Genomic_DNA"/>
</dbReference>
<reference evidence="1 2" key="1">
    <citation type="submission" date="2018-01" db="EMBL/GenBank/DDBJ databases">
        <title>Complete and assembled Genome of Pantoea calida DSM22759T.</title>
        <authorList>
            <person name="Stevens M.J.A."/>
            <person name="Zurfluh K."/>
            <person name="Stephan R."/>
        </authorList>
    </citation>
    <scope>NUCLEOTIDE SEQUENCE [LARGE SCALE GENOMIC DNA]</scope>
    <source>
        <strain evidence="1 2">DSM 22759</strain>
    </source>
</reference>
<evidence type="ECO:0000313" key="1">
    <source>
        <dbReference type="EMBL" id="AUY26674.1"/>
    </source>
</evidence>
<proteinExistence type="predicted"/>
<sequence>MHYIYLQHLGRVAVTFNDELWAKKRQSACLDYKNCDGAIVSFSLRKVIERMHILPPQRGLICCPLF</sequence>
<dbReference type="Proteomes" id="UP000237673">
    <property type="component" value="Chromosome"/>
</dbReference>
<accession>A0ABN5HDE5</accession>
<organism evidence="1 2">
    <name type="scientific">Mixta calida</name>
    <dbReference type="NCBI Taxonomy" id="665913"/>
    <lineage>
        <taxon>Bacteria</taxon>
        <taxon>Pseudomonadati</taxon>
        <taxon>Pseudomonadota</taxon>
        <taxon>Gammaproteobacteria</taxon>
        <taxon>Enterobacterales</taxon>
        <taxon>Erwiniaceae</taxon>
        <taxon>Mixta</taxon>
    </lineage>
</organism>
<name>A0ABN5HDE5_9GAMM</name>
<evidence type="ECO:0000313" key="2">
    <source>
        <dbReference type="Proteomes" id="UP000237673"/>
    </source>
</evidence>
<gene>
    <name evidence="1" type="ORF">C2E16_18400</name>
</gene>